<evidence type="ECO:0000313" key="4">
    <source>
        <dbReference type="EMBL" id="MFL7902268.1"/>
    </source>
</evidence>
<dbReference type="Proteomes" id="UP001628281">
    <property type="component" value="Unassembled WGS sequence"/>
</dbReference>
<evidence type="ECO:0000313" key="5">
    <source>
        <dbReference type="Proteomes" id="UP000027186"/>
    </source>
</evidence>
<dbReference type="AlphaFoldDB" id="A0A060DLV5"/>
<dbReference type="Proteomes" id="UP000027186">
    <property type="component" value="Plasmid AbAZ39_p1"/>
</dbReference>
<evidence type="ECO:0008006" key="8">
    <source>
        <dbReference type="Google" id="ProtNLM"/>
    </source>
</evidence>
<evidence type="ECO:0000313" key="3">
    <source>
        <dbReference type="EMBL" id="KAA1054858.1"/>
    </source>
</evidence>
<accession>A0A060DLV5</accession>
<evidence type="ECO:0000313" key="6">
    <source>
        <dbReference type="Proteomes" id="UP000325333"/>
    </source>
</evidence>
<sequence>MALDISSSTLGAAVGLRQAQGQMDFGVKTLNQTAQQQDQAIATLLQGGSDGSSSGGNVTATRGQNLNIVV</sequence>
<dbReference type="KEGG" id="abq:ABAZ39_17710"/>
<accession>A0A560CGC1</accession>
<feature type="compositionally biased region" description="Polar residues" evidence="1">
    <location>
        <begin position="57"/>
        <end position="70"/>
    </location>
</feature>
<organism evidence="2 5">
    <name type="scientific">Azospirillum argentinense</name>
    <dbReference type="NCBI Taxonomy" id="2970906"/>
    <lineage>
        <taxon>Bacteria</taxon>
        <taxon>Pseudomonadati</taxon>
        <taxon>Pseudomonadota</taxon>
        <taxon>Alphaproteobacteria</taxon>
        <taxon>Rhodospirillales</taxon>
        <taxon>Azospirillaceae</taxon>
        <taxon>Azospirillum</taxon>
    </lineage>
</organism>
<dbReference type="EMBL" id="JBJLSN010000016">
    <property type="protein sequence ID" value="MFL7902268.1"/>
    <property type="molecule type" value="Genomic_DNA"/>
</dbReference>
<dbReference type="EMBL" id="VEWN01000008">
    <property type="protein sequence ID" value="KAA1054858.1"/>
    <property type="molecule type" value="Genomic_DNA"/>
</dbReference>
<feature type="region of interest" description="Disordered" evidence="1">
    <location>
        <begin position="46"/>
        <end position="70"/>
    </location>
</feature>
<keyword evidence="2" id="KW-0614">Plasmid</keyword>
<name>A0A060DLV5_9PROT</name>
<dbReference type="RefSeq" id="WP_040134149.1">
    <property type="nucleotide sequence ID" value="NZ_CP007794.1"/>
</dbReference>
<evidence type="ECO:0000256" key="1">
    <source>
        <dbReference type="SAM" id="MobiDB-lite"/>
    </source>
</evidence>
<gene>
    <name evidence="2" type="ORF">ABAZ39_17710</name>
    <name evidence="4" type="ORF">ACJ41P_14110</name>
    <name evidence="3" type="ORF">FH063_006134</name>
</gene>
<protein>
    <recommendedName>
        <fullName evidence="8">Motility protein</fullName>
    </recommendedName>
</protein>
<proteinExistence type="predicted"/>
<reference evidence="2 5" key="1">
    <citation type="journal article" date="2014" name="Genome Announc.">
        <title>Complete Genome Sequence of the Model Rhizosphere Strain Azospirillum brasilense Az39, Successfully Applied in Agriculture.</title>
        <authorList>
            <person name="Rivera D."/>
            <person name="Revale S."/>
            <person name="Molina R."/>
            <person name="Gualpa J."/>
            <person name="Puente M."/>
            <person name="Maroniche G."/>
            <person name="Paris G."/>
            <person name="Baker D."/>
            <person name="Clavijo B."/>
            <person name="McLay K."/>
            <person name="Spaepen S."/>
            <person name="Perticari A."/>
            <person name="Vazquez M."/>
            <person name="Wisniewski-Dye F."/>
            <person name="Watkins C."/>
            <person name="Martinez-Abarca F."/>
            <person name="Vanderleyden J."/>
            <person name="Cassan F."/>
        </authorList>
    </citation>
    <scope>NUCLEOTIDE SEQUENCE [LARGE SCALE GENOMIC DNA]</scope>
    <source>
        <strain evidence="2 5">Az39</strain>
        <plasmid evidence="2">AbAZ39_p1</plasmid>
    </source>
</reference>
<evidence type="ECO:0000313" key="2">
    <source>
        <dbReference type="EMBL" id="AIB13775.1"/>
    </source>
</evidence>
<dbReference type="Proteomes" id="UP000325333">
    <property type="component" value="Unassembled WGS sequence"/>
</dbReference>
<evidence type="ECO:0000313" key="7">
    <source>
        <dbReference type="Proteomes" id="UP001628281"/>
    </source>
</evidence>
<reference evidence="4 7" key="3">
    <citation type="submission" date="2024-11" db="EMBL/GenBank/DDBJ databases">
        <title>Draft genome sequences of two bacteria associated to sugarcane roots in Colombia.</title>
        <authorList>
            <person name="Pardo-Diaz S."/>
            <person name="Masmela-Mendoza J."/>
            <person name="Delgadillo-Duran P."/>
            <person name="Bautista E.J."/>
            <person name="Rojas-Tapias D.F."/>
        </authorList>
    </citation>
    <scope>NUCLEOTIDE SEQUENCE [LARGE SCALE GENOMIC DNA]</scope>
    <source>
        <strain evidence="4 7">Ap18</strain>
    </source>
</reference>
<reference evidence="3 6" key="2">
    <citation type="submission" date="2019-07" db="EMBL/GenBank/DDBJ databases">
        <title>Genome sequencing of the stress-tolerant strain Azospirillum brasilense Az19.</title>
        <authorList>
            <person name="Maroniche G.A."/>
            <person name="Garcia J.E."/>
            <person name="Pagnussat L."/>
            <person name="Amenta M."/>
            <person name="Creus C.M."/>
        </authorList>
    </citation>
    <scope>NUCLEOTIDE SEQUENCE [LARGE SCALE GENOMIC DNA]</scope>
    <source>
        <strain evidence="3 6">Az19</strain>
    </source>
</reference>
<geneLocation type="plasmid" evidence="2 5">
    <name>AbAZ39_p1</name>
</geneLocation>
<keyword evidence="7" id="KW-1185">Reference proteome</keyword>
<dbReference type="EMBL" id="CP007794">
    <property type="protein sequence ID" value="AIB13775.1"/>
    <property type="molecule type" value="Genomic_DNA"/>
</dbReference>